<dbReference type="AlphaFoldDB" id="A0A3N4HT75"/>
<keyword evidence="1" id="KW-0472">Membrane</keyword>
<evidence type="ECO:0000313" key="2">
    <source>
        <dbReference type="EMBL" id="RPA77045.1"/>
    </source>
</evidence>
<dbReference type="EMBL" id="ML119733">
    <property type="protein sequence ID" value="RPA77045.1"/>
    <property type="molecule type" value="Genomic_DNA"/>
</dbReference>
<name>A0A3N4HT75_ASCIM</name>
<keyword evidence="3" id="KW-1185">Reference proteome</keyword>
<gene>
    <name evidence="2" type="ORF">BJ508DRAFT_175999</name>
</gene>
<evidence type="ECO:0000313" key="3">
    <source>
        <dbReference type="Proteomes" id="UP000275078"/>
    </source>
</evidence>
<reference evidence="2 3" key="1">
    <citation type="journal article" date="2018" name="Nat. Ecol. Evol.">
        <title>Pezizomycetes genomes reveal the molecular basis of ectomycorrhizal truffle lifestyle.</title>
        <authorList>
            <person name="Murat C."/>
            <person name="Payen T."/>
            <person name="Noel B."/>
            <person name="Kuo A."/>
            <person name="Morin E."/>
            <person name="Chen J."/>
            <person name="Kohler A."/>
            <person name="Krizsan K."/>
            <person name="Balestrini R."/>
            <person name="Da Silva C."/>
            <person name="Montanini B."/>
            <person name="Hainaut M."/>
            <person name="Levati E."/>
            <person name="Barry K.W."/>
            <person name="Belfiori B."/>
            <person name="Cichocki N."/>
            <person name="Clum A."/>
            <person name="Dockter R.B."/>
            <person name="Fauchery L."/>
            <person name="Guy J."/>
            <person name="Iotti M."/>
            <person name="Le Tacon F."/>
            <person name="Lindquist E.A."/>
            <person name="Lipzen A."/>
            <person name="Malagnac F."/>
            <person name="Mello A."/>
            <person name="Molinier V."/>
            <person name="Miyauchi S."/>
            <person name="Poulain J."/>
            <person name="Riccioni C."/>
            <person name="Rubini A."/>
            <person name="Sitrit Y."/>
            <person name="Splivallo R."/>
            <person name="Traeger S."/>
            <person name="Wang M."/>
            <person name="Zifcakova L."/>
            <person name="Wipf D."/>
            <person name="Zambonelli A."/>
            <person name="Paolocci F."/>
            <person name="Nowrousian M."/>
            <person name="Ottonello S."/>
            <person name="Baldrian P."/>
            <person name="Spatafora J.W."/>
            <person name="Henrissat B."/>
            <person name="Nagy L.G."/>
            <person name="Aury J.M."/>
            <person name="Wincker P."/>
            <person name="Grigoriev I.V."/>
            <person name="Bonfante P."/>
            <person name="Martin F.M."/>
        </authorList>
    </citation>
    <scope>NUCLEOTIDE SEQUENCE [LARGE SCALE GENOMIC DNA]</scope>
    <source>
        <strain evidence="2 3">RN42</strain>
    </source>
</reference>
<evidence type="ECO:0000256" key="1">
    <source>
        <dbReference type="SAM" id="Phobius"/>
    </source>
</evidence>
<keyword evidence="1" id="KW-1133">Transmembrane helix</keyword>
<feature type="transmembrane region" description="Helical" evidence="1">
    <location>
        <begin position="106"/>
        <end position="127"/>
    </location>
</feature>
<keyword evidence="1" id="KW-0812">Transmembrane</keyword>
<organism evidence="2 3">
    <name type="scientific">Ascobolus immersus RN42</name>
    <dbReference type="NCBI Taxonomy" id="1160509"/>
    <lineage>
        <taxon>Eukaryota</taxon>
        <taxon>Fungi</taxon>
        <taxon>Dikarya</taxon>
        <taxon>Ascomycota</taxon>
        <taxon>Pezizomycotina</taxon>
        <taxon>Pezizomycetes</taxon>
        <taxon>Pezizales</taxon>
        <taxon>Ascobolaceae</taxon>
        <taxon>Ascobolus</taxon>
    </lineage>
</organism>
<accession>A0A3N4HT75</accession>
<proteinExistence type="predicted"/>
<sequence length="138" mass="15712">MFCVVLGHIGGCTHRIYCARQGTECRICHDRGGICRPIHIFHHVSDRWLLAVQADYPGRQNSTYIPMHTIHATTGGHLTVPSISEVRQKSAREGLLFYECERAWRWTWSITVAVMVPLVSVVVVLSYRNMTLASEVQY</sequence>
<dbReference type="Proteomes" id="UP000275078">
    <property type="component" value="Unassembled WGS sequence"/>
</dbReference>
<protein>
    <submittedName>
        <fullName evidence="2">Uncharacterized protein</fullName>
    </submittedName>
</protein>